<reference evidence="1" key="1">
    <citation type="submission" date="2014-12" db="EMBL/GenBank/DDBJ databases">
        <title>Insight into the proteome of Arion vulgaris.</title>
        <authorList>
            <person name="Aradska J."/>
            <person name="Bulat T."/>
            <person name="Smidak R."/>
            <person name="Sarate P."/>
            <person name="Gangsoo J."/>
            <person name="Sialana F."/>
            <person name="Bilban M."/>
            <person name="Lubec G."/>
        </authorList>
    </citation>
    <scope>NUCLEOTIDE SEQUENCE</scope>
    <source>
        <tissue evidence="1">Skin</tissue>
    </source>
</reference>
<evidence type="ECO:0000313" key="1">
    <source>
        <dbReference type="EMBL" id="CEK58753.1"/>
    </source>
</evidence>
<gene>
    <name evidence="1" type="primary">ORF34094</name>
</gene>
<proteinExistence type="predicted"/>
<protein>
    <submittedName>
        <fullName evidence="1">Uncharacterized protein</fullName>
    </submittedName>
</protein>
<sequence>MDQQNPSSRKTKRHESKKKKAAAFLALLDHKMADPVCKEKTSPGSGNEPLSDDILLEMRKIVRERKKQAMQKPKVYLTLEAMIQFRPIPDEPVKEEDIPPLYVMDLQQVLLYGLQGNSASYKPRWCKLLRVGKVSSVVLLMLEGISYNDYESNKTSFPLISQTFASHVEMVCPRQYMQTIDGELYSVPLSVSQLKKANVRVPKHIRDSVVAKIGQPVGTTGKDKLSRTCLLLSTYQMMLEGYPLPVHTNIVFYFYRQISR</sequence>
<feature type="non-terminal residue" evidence="1">
    <location>
        <position position="260"/>
    </location>
</feature>
<accession>A0A0B6YR87</accession>
<dbReference type="EMBL" id="HACG01011888">
    <property type="protein sequence ID" value="CEK58753.1"/>
    <property type="molecule type" value="Transcribed_RNA"/>
</dbReference>
<organism evidence="1">
    <name type="scientific">Arion vulgaris</name>
    <dbReference type="NCBI Taxonomy" id="1028688"/>
    <lineage>
        <taxon>Eukaryota</taxon>
        <taxon>Metazoa</taxon>
        <taxon>Spiralia</taxon>
        <taxon>Lophotrochozoa</taxon>
        <taxon>Mollusca</taxon>
        <taxon>Gastropoda</taxon>
        <taxon>Heterobranchia</taxon>
        <taxon>Euthyneura</taxon>
        <taxon>Panpulmonata</taxon>
        <taxon>Eupulmonata</taxon>
        <taxon>Stylommatophora</taxon>
        <taxon>Helicina</taxon>
        <taxon>Arionoidea</taxon>
        <taxon>Arionidae</taxon>
        <taxon>Arion</taxon>
    </lineage>
</organism>
<name>A0A0B6YR87_9EUPU</name>
<dbReference type="AlphaFoldDB" id="A0A0B6YR87"/>